<evidence type="ECO:0000256" key="4">
    <source>
        <dbReference type="ARBA" id="ARBA00022989"/>
    </source>
</evidence>
<reference evidence="8" key="2">
    <citation type="submission" date="2023-05" db="EMBL/GenBank/DDBJ databases">
        <authorList>
            <consortium name="Lawrence Berkeley National Laboratory"/>
            <person name="Steindorff A."/>
            <person name="Hensen N."/>
            <person name="Bonometti L."/>
            <person name="Westerberg I."/>
            <person name="Brannstrom I.O."/>
            <person name="Guillou S."/>
            <person name="Cros-Aarteil S."/>
            <person name="Calhoun S."/>
            <person name="Haridas S."/>
            <person name="Kuo A."/>
            <person name="Mondo S."/>
            <person name="Pangilinan J."/>
            <person name="Riley R."/>
            <person name="Labutti K."/>
            <person name="Andreopoulos B."/>
            <person name="Lipzen A."/>
            <person name="Chen C."/>
            <person name="Yanf M."/>
            <person name="Daum C."/>
            <person name="Ng V."/>
            <person name="Clum A."/>
            <person name="Ohm R."/>
            <person name="Martin F."/>
            <person name="Silar P."/>
            <person name="Natvig D."/>
            <person name="Lalanne C."/>
            <person name="Gautier V."/>
            <person name="Ament-Velasquez S.L."/>
            <person name="Kruys A."/>
            <person name="Hutchinson M.I."/>
            <person name="Powell A.J."/>
            <person name="Barry K."/>
            <person name="Miller A.N."/>
            <person name="Grigoriev I.V."/>
            <person name="Debuchy R."/>
            <person name="Gladieux P."/>
            <person name="Thoren M.H."/>
            <person name="Johannesson H."/>
        </authorList>
    </citation>
    <scope>NUCLEOTIDE SEQUENCE</scope>
    <source>
        <strain evidence="8">PSN293</strain>
    </source>
</reference>
<evidence type="ECO:0000313" key="8">
    <source>
        <dbReference type="EMBL" id="KAK4212449.1"/>
    </source>
</evidence>
<keyword evidence="5 6" id="KW-0472">Membrane</keyword>
<dbReference type="PANTHER" id="PTHR23501:SF193">
    <property type="entry name" value="MULTIDRUG TRANSPORTER, PUTATIVE (AFU_ORTHOLOGUE AFUA_8G00940)-RELATED"/>
    <property type="match status" value="1"/>
</dbReference>
<reference evidence="8" key="1">
    <citation type="journal article" date="2023" name="Mol. Phylogenet. Evol.">
        <title>Genome-scale phylogeny and comparative genomics of the fungal order Sordariales.</title>
        <authorList>
            <person name="Hensen N."/>
            <person name="Bonometti L."/>
            <person name="Westerberg I."/>
            <person name="Brannstrom I.O."/>
            <person name="Guillou S."/>
            <person name="Cros-Aarteil S."/>
            <person name="Calhoun S."/>
            <person name="Haridas S."/>
            <person name="Kuo A."/>
            <person name="Mondo S."/>
            <person name="Pangilinan J."/>
            <person name="Riley R."/>
            <person name="LaButti K."/>
            <person name="Andreopoulos B."/>
            <person name="Lipzen A."/>
            <person name="Chen C."/>
            <person name="Yan M."/>
            <person name="Daum C."/>
            <person name="Ng V."/>
            <person name="Clum A."/>
            <person name="Steindorff A."/>
            <person name="Ohm R.A."/>
            <person name="Martin F."/>
            <person name="Silar P."/>
            <person name="Natvig D.O."/>
            <person name="Lalanne C."/>
            <person name="Gautier V."/>
            <person name="Ament-Velasquez S.L."/>
            <person name="Kruys A."/>
            <person name="Hutchinson M.I."/>
            <person name="Powell A.J."/>
            <person name="Barry K."/>
            <person name="Miller A.N."/>
            <person name="Grigoriev I.V."/>
            <person name="Debuchy R."/>
            <person name="Gladieux P."/>
            <person name="Hiltunen Thoren M."/>
            <person name="Johannesson H."/>
        </authorList>
    </citation>
    <scope>NUCLEOTIDE SEQUENCE</scope>
    <source>
        <strain evidence="8">PSN293</strain>
    </source>
</reference>
<dbReference type="AlphaFoldDB" id="A0AAN6Y4E8"/>
<feature type="transmembrane region" description="Helical" evidence="6">
    <location>
        <begin position="91"/>
        <end position="110"/>
    </location>
</feature>
<feature type="transmembrane region" description="Helical" evidence="6">
    <location>
        <begin position="181"/>
        <end position="201"/>
    </location>
</feature>
<organism evidence="8 9">
    <name type="scientific">Rhypophila decipiens</name>
    <dbReference type="NCBI Taxonomy" id="261697"/>
    <lineage>
        <taxon>Eukaryota</taxon>
        <taxon>Fungi</taxon>
        <taxon>Dikarya</taxon>
        <taxon>Ascomycota</taxon>
        <taxon>Pezizomycotina</taxon>
        <taxon>Sordariomycetes</taxon>
        <taxon>Sordariomycetidae</taxon>
        <taxon>Sordariales</taxon>
        <taxon>Naviculisporaceae</taxon>
        <taxon>Rhypophila</taxon>
    </lineage>
</organism>
<feature type="transmembrane region" description="Helical" evidence="6">
    <location>
        <begin position="149"/>
        <end position="175"/>
    </location>
</feature>
<feature type="transmembrane region" description="Helical" evidence="6">
    <location>
        <begin position="222"/>
        <end position="243"/>
    </location>
</feature>
<dbReference type="SUPFAM" id="SSF103473">
    <property type="entry name" value="MFS general substrate transporter"/>
    <property type="match status" value="1"/>
</dbReference>
<evidence type="ECO:0000256" key="3">
    <source>
        <dbReference type="ARBA" id="ARBA00022692"/>
    </source>
</evidence>
<proteinExistence type="inferred from homology"/>
<comment type="subcellular location">
    <subcellularLocation>
        <location evidence="1">Membrane</location>
        <topology evidence="1">Multi-pass membrane protein</topology>
    </subcellularLocation>
</comment>
<protein>
    <submittedName>
        <fullName evidence="8">Major facilitator superfamily domain-containing protein</fullName>
    </submittedName>
</protein>
<feature type="transmembrane region" description="Helical" evidence="6">
    <location>
        <begin position="249"/>
        <end position="271"/>
    </location>
</feature>
<feature type="transmembrane region" description="Helical" evidence="6">
    <location>
        <begin position="328"/>
        <end position="348"/>
    </location>
</feature>
<dbReference type="InterPro" id="IPR011701">
    <property type="entry name" value="MFS"/>
</dbReference>
<keyword evidence="9" id="KW-1185">Reference proteome</keyword>
<keyword evidence="4 6" id="KW-1133">Transmembrane helix</keyword>
<dbReference type="InterPro" id="IPR020846">
    <property type="entry name" value="MFS_dom"/>
</dbReference>
<evidence type="ECO:0000259" key="7">
    <source>
        <dbReference type="PROSITE" id="PS50850"/>
    </source>
</evidence>
<evidence type="ECO:0000256" key="2">
    <source>
        <dbReference type="ARBA" id="ARBA00007520"/>
    </source>
</evidence>
<dbReference type="GO" id="GO:0005886">
    <property type="term" value="C:plasma membrane"/>
    <property type="evidence" value="ECO:0007669"/>
    <property type="project" value="TreeGrafter"/>
</dbReference>
<evidence type="ECO:0000256" key="5">
    <source>
        <dbReference type="ARBA" id="ARBA00023136"/>
    </source>
</evidence>
<dbReference type="InterPro" id="IPR036259">
    <property type="entry name" value="MFS_trans_sf"/>
</dbReference>
<dbReference type="GO" id="GO:0022857">
    <property type="term" value="F:transmembrane transporter activity"/>
    <property type="evidence" value="ECO:0007669"/>
    <property type="project" value="InterPro"/>
</dbReference>
<feature type="domain" description="Major facilitator superfamily (MFS) profile" evidence="7">
    <location>
        <begin position="26"/>
        <end position="514"/>
    </location>
</feature>
<evidence type="ECO:0000256" key="6">
    <source>
        <dbReference type="SAM" id="Phobius"/>
    </source>
</evidence>
<dbReference type="Pfam" id="PF07690">
    <property type="entry name" value="MFS_1"/>
    <property type="match status" value="1"/>
</dbReference>
<sequence>MEQFEVEEPHSAFHRVYLTGAKLMVVLGCLIVGTFLLMLDTSVIATAAPSIINDFKSLPDLGWYSSVYQLACAAIQPLTGKIFQRFPLKSTYLAFFLVFMLGSVLCATAISSKMFIIGRAVAGLGGAGITTGALTITSTIASPQRANELVGIVMAFSHLGMVMGPIVGGIFSQYVTWRWCFMINIPLGALIIPVLLLISIPEQVEKASPLQVFKKLHQQLDLVGFALFTPATVQLLLALQYGASGEHAWNSAVVIGLFCGSGGSLIAWAIWTHIRGKDAIIPMYILKPRVIWAAVLTQCLIMSSIYMTTIFLSIYFQAVLNASPIESGLDLLAGVVSQLFFTIVTGLVKTGLVSYFAATAGLFTVGSAIAFTFLGVSSQPVEYIGYQVLGGVGRGAGMQSQITAINFSLGPADNAVAMAVLMFAQFLFTAIMQVVANVVFLESLRAGLASRLPQADAATIIAAGASSFRDVVSAQELPVVLEVYLGGIGNVFWMVCGIGGLVVLTGLMMGRVKPPQGG</sequence>
<dbReference type="PANTHER" id="PTHR23501">
    <property type="entry name" value="MAJOR FACILITATOR SUPERFAMILY"/>
    <property type="match status" value="1"/>
</dbReference>
<feature type="transmembrane region" description="Helical" evidence="6">
    <location>
        <begin position="491"/>
        <end position="510"/>
    </location>
</feature>
<dbReference type="EMBL" id="MU858127">
    <property type="protein sequence ID" value="KAK4212449.1"/>
    <property type="molecule type" value="Genomic_DNA"/>
</dbReference>
<feature type="transmembrane region" description="Helical" evidence="6">
    <location>
        <begin position="23"/>
        <end position="49"/>
    </location>
</feature>
<feature type="transmembrane region" description="Helical" evidence="6">
    <location>
        <begin position="355"/>
        <end position="376"/>
    </location>
</feature>
<feature type="transmembrane region" description="Helical" evidence="6">
    <location>
        <begin position="416"/>
        <end position="441"/>
    </location>
</feature>
<dbReference type="PROSITE" id="PS50850">
    <property type="entry name" value="MFS"/>
    <property type="match status" value="1"/>
</dbReference>
<dbReference type="Gene3D" id="1.20.1250.20">
    <property type="entry name" value="MFS general substrate transporter like domains"/>
    <property type="match status" value="1"/>
</dbReference>
<dbReference type="Proteomes" id="UP001301769">
    <property type="component" value="Unassembled WGS sequence"/>
</dbReference>
<accession>A0AAN6Y4E8</accession>
<keyword evidence="3 6" id="KW-0812">Transmembrane</keyword>
<name>A0AAN6Y4E8_9PEZI</name>
<comment type="caution">
    <text evidence="8">The sequence shown here is derived from an EMBL/GenBank/DDBJ whole genome shotgun (WGS) entry which is preliminary data.</text>
</comment>
<feature type="transmembrane region" description="Helical" evidence="6">
    <location>
        <begin position="291"/>
        <end position="316"/>
    </location>
</feature>
<evidence type="ECO:0000256" key="1">
    <source>
        <dbReference type="ARBA" id="ARBA00004141"/>
    </source>
</evidence>
<feature type="transmembrane region" description="Helical" evidence="6">
    <location>
        <begin position="116"/>
        <end position="137"/>
    </location>
</feature>
<comment type="similarity">
    <text evidence="2">Belongs to the major facilitator superfamily. TCR/Tet family.</text>
</comment>
<gene>
    <name evidence="8" type="ORF">QBC37DRAFT_288024</name>
</gene>
<evidence type="ECO:0000313" key="9">
    <source>
        <dbReference type="Proteomes" id="UP001301769"/>
    </source>
</evidence>